<accession>R4TI09</accession>
<dbReference type="Gene3D" id="1.10.150.20">
    <property type="entry name" value="5' to 3' exonuclease, C-terminal subdomain"/>
    <property type="match status" value="1"/>
</dbReference>
<dbReference type="InterPro" id="IPR010995">
    <property type="entry name" value="DNA_repair_Rad51/TF_NusA_a-hlx"/>
</dbReference>
<feature type="region of interest" description="Disordered" evidence="1">
    <location>
        <begin position="146"/>
        <end position="170"/>
    </location>
</feature>
<dbReference type="RefSeq" id="YP_008059658.1">
    <property type="nucleotide sequence ID" value="NC_021330.1"/>
</dbReference>
<evidence type="ECO:0000313" key="3">
    <source>
        <dbReference type="Proteomes" id="UP000202086"/>
    </source>
</evidence>
<organism evidence="2 3">
    <name type="scientific">Haloarcula californiae tailed virus 1</name>
    <dbReference type="NCBI Taxonomy" id="1273746"/>
    <lineage>
        <taxon>Viruses</taxon>
        <taxon>Duplodnaviria</taxon>
        <taxon>Heunggongvirae</taxon>
        <taxon>Uroviricota</taxon>
        <taxon>Caudoviricetes</taxon>
        <taxon>Thumleimavirales</taxon>
        <taxon>Druskaviridae</taxon>
        <taxon>Hacavirus</taxon>
        <taxon>Hacavirus italiense</taxon>
        <taxon>Hacavirus HCTV1</taxon>
    </lineage>
</organism>
<keyword evidence="3" id="KW-1185">Reference proteome</keyword>
<protein>
    <submittedName>
        <fullName evidence="2">RadA</fullName>
    </submittedName>
</protein>
<name>R4TI09_9CAUD</name>
<sequence length="170" mass="18936">MTELERLRGVGPKTAELLQSAGYETAEEVLTSDAGDLLEVEGIGEGLLRKMEITEERNLKGIRVTRDRRAKLKDAVKGTEWTLSDALRVLLPDDVEEHRMSIPEDEYVSVYVEEDVHGRVNSLAGENITALDVLDKHVGDISSEDLRERLDNELSAGKEETATETNDNDD</sequence>
<dbReference type="Pfam" id="PF14520">
    <property type="entry name" value="HHH_5"/>
    <property type="match status" value="1"/>
</dbReference>
<evidence type="ECO:0000256" key="1">
    <source>
        <dbReference type="SAM" id="MobiDB-lite"/>
    </source>
</evidence>
<dbReference type="SUPFAM" id="SSF47794">
    <property type="entry name" value="Rad51 N-terminal domain-like"/>
    <property type="match status" value="1"/>
</dbReference>
<dbReference type="OrthoDB" id="20386at10239"/>
<dbReference type="Proteomes" id="UP000202086">
    <property type="component" value="Segment"/>
</dbReference>
<reference evidence="2 3" key="1">
    <citation type="submission" date="2012-12" db="EMBL/GenBank/DDBJ databases">
        <authorList>
            <person name="Sencilo A."/>
            <person name="Jacobs-Sera D."/>
            <person name="Russell D.A."/>
            <person name="Ko C."/>
            <person name="Atanasova N."/>
            <person name="Osterlund E."/>
            <person name="Oksanen H.M."/>
            <person name="Bamford D.H."/>
            <person name="Hatfull G.F."/>
            <person name="Roine E."/>
            <person name="Hendrix R.W."/>
        </authorList>
    </citation>
    <scope>NUCLEOTIDE SEQUENCE [LARGE SCALE GENOMIC DNA]</scope>
</reference>
<dbReference type="GeneID" id="16193559"/>
<dbReference type="GO" id="GO:0000166">
    <property type="term" value="F:nucleotide binding"/>
    <property type="evidence" value="ECO:0007669"/>
    <property type="project" value="InterPro"/>
</dbReference>
<feature type="compositionally biased region" description="Basic and acidic residues" evidence="1">
    <location>
        <begin position="146"/>
        <end position="161"/>
    </location>
</feature>
<evidence type="ECO:0000313" key="2">
    <source>
        <dbReference type="EMBL" id="AGM11956.1"/>
    </source>
</evidence>
<gene>
    <name evidence="2" type="primary">97</name>
    <name evidence="2" type="ORF">DNAM5_97</name>
</gene>
<dbReference type="KEGG" id="vg:16193559"/>
<proteinExistence type="predicted"/>
<dbReference type="EMBL" id="KC292029">
    <property type="protein sequence ID" value="AGM11956.1"/>
    <property type="molecule type" value="Genomic_DNA"/>
</dbReference>